<dbReference type="InterPro" id="IPR011993">
    <property type="entry name" value="PH-like_dom_sf"/>
</dbReference>
<protein>
    <submittedName>
        <fullName evidence="9">Uncharacterized protein</fullName>
    </submittedName>
</protein>
<feature type="compositionally biased region" description="Basic and acidic residues" evidence="5">
    <location>
        <begin position="359"/>
        <end position="369"/>
    </location>
</feature>
<dbReference type="SUPFAM" id="SSF48425">
    <property type="entry name" value="Sec7 domain"/>
    <property type="match status" value="1"/>
</dbReference>
<evidence type="ECO:0000256" key="3">
    <source>
        <dbReference type="ARBA" id="ARBA00023136"/>
    </source>
</evidence>
<dbReference type="InterPro" id="IPR036034">
    <property type="entry name" value="PDZ_sf"/>
</dbReference>
<gene>
    <name evidence="9" type="ORF">DSTB1V02_LOCUS11522</name>
</gene>
<keyword evidence="10" id="KW-1185">Reference proteome</keyword>
<evidence type="ECO:0000313" key="10">
    <source>
        <dbReference type="Proteomes" id="UP000677054"/>
    </source>
</evidence>
<keyword evidence="3" id="KW-0472">Membrane</keyword>
<proteinExistence type="predicted"/>
<feature type="domain" description="SEC7" evidence="8">
    <location>
        <begin position="407"/>
        <end position="577"/>
    </location>
</feature>
<dbReference type="SUPFAM" id="SSF50729">
    <property type="entry name" value="PH domain-like"/>
    <property type="match status" value="1"/>
</dbReference>
<evidence type="ECO:0000313" key="9">
    <source>
        <dbReference type="EMBL" id="CAD7251760.1"/>
    </source>
</evidence>
<dbReference type="PRINTS" id="PR00683">
    <property type="entry name" value="SPECTRINPH"/>
</dbReference>
<feature type="region of interest" description="Disordered" evidence="5">
    <location>
        <begin position="321"/>
        <end position="382"/>
    </location>
</feature>
<organism evidence="9">
    <name type="scientific">Darwinula stevensoni</name>
    <dbReference type="NCBI Taxonomy" id="69355"/>
    <lineage>
        <taxon>Eukaryota</taxon>
        <taxon>Metazoa</taxon>
        <taxon>Ecdysozoa</taxon>
        <taxon>Arthropoda</taxon>
        <taxon>Crustacea</taxon>
        <taxon>Oligostraca</taxon>
        <taxon>Ostracoda</taxon>
        <taxon>Podocopa</taxon>
        <taxon>Podocopida</taxon>
        <taxon>Darwinulocopina</taxon>
        <taxon>Darwinuloidea</taxon>
        <taxon>Darwinulidae</taxon>
        <taxon>Darwinula</taxon>
    </lineage>
</organism>
<dbReference type="GO" id="GO:0032012">
    <property type="term" value="P:regulation of ARF protein signal transduction"/>
    <property type="evidence" value="ECO:0007669"/>
    <property type="project" value="InterPro"/>
</dbReference>
<dbReference type="Proteomes" id="UP000677054">
    <property type="component" value="Unassembled WGS sequence"/>
</dbReference>
<comment type="subcellular location">
    <subcellularLocation>
        <location evidence="1">Cell membrane</location>
    </subcellularLocation>
</comment>
<dbReference type="Gene3D" id="1.10.1000.11">
    <property type="entry name" value="Arf Nucleotide-binding Site Opener,domain 2"/>
    <property type="match status" value="1"/>
</dbReference>
<feature type="compositionally biased region" description="Basic and acidic residues" evidence="5">
    <location>
        <begin position="578"/>
        <end position="606"/>
    </location>
</feature>
<feature type="domain" description="PDZ" evidence="7">
    <location>
        <begin position="18"/>
        <end position="82"/>
    </location>
</feature>
<feature type="region of interest" description="Disordered" evidence="5">
    <location>
        <begin position="131"/>
        <end position="154"/>
    </location>
</feature>
<dbReference type="InterPro" id="IPR001478">
    <property type="entry name" value="PDZ"/>
</dbReference>
<evidence type="ECO:0000256" key="1">
    <source>
        <dbReference type="ARBA" id="ARBA00004236"/>
    </source>
</evidence>
<dbReference type="Gene3D" id="2.30.29.30">
    <property type="entry name" value="Pleckstrin-homology domain (PH domain)/Phosphotyrosine-binding domain (PTB)"/>
    <property type="match status" value="1"/>
</dbReference>
<dbReference type="CDD" id="cd00171">
    <property type="entry name" value="Sec7"/>
    <property type="match status" value="1"/>
</dbReference>
<dbReference type="PANTHER" id="PTHR10663:SF376">
    <property type="entry name" value="PH AND SEC7 DOMAIN-CONTAINING PROTEIN"/>
    <property type="match status" value="1"/>
</dbReference>
<dbReference type="OrthoDB" id="2157641at2759"/>
<dbReference type="Gene3D" id="2.30.42.10">
    <property type="match status" value="1"/>
</dbReference>
<dbReference type="AlphaFoldDB" id="A0A7R9FR94"/>
<dbReference type="SMART" id="SM00233">
    <property type="entry name" value="PH"/>
    <property type="match status" value="1"/>
</dbReference>
<evidence type="ECO:0000256" key="5">
    <source>
        <dbReference type="SAM" id="MobiDB-lite"/>
    </source>
</evidence>
<dbReference type="PROSITE" id="PS50003">
    <property type="entry name" value="PH_DOMAIN"/>
    <property type="match status" value="1"/>
</dbReference>
<dbReference type="EMBL" id="LR903321">
    <property type="protein sequence ID" value="CAD7251760.1"/>
    <property type="molecule type" value="Genomic_DNA"/>
</dbReference>
<dbReference type="SMART" id="SM00222">
    <property type="entry name" value="Sec7"/>
    <property type="match status" value="1"/>
</dbReference>
<evidence type="ECO:0000259" key="6">
    <source>
        <dbReference type="PROSITE" id="PS50003"/>
    </source>
</evidence>
<dbReference type="GO" id="GO:0005886">
    <property type="term" value="C:plasma membrane"/>
    <property type="evidence" value="ECO:0007669"/>
    <property type="project" value="UniProtKB-SubCell"/>
</dbReference>
<keyword evidence="2" id="KW-1003">Cell membrane</keyword>
<dbReference type="InterPro" id="IPR001605">
    <property type="entry name" value="PH_dom-spectrin-type"/>
</dbReference>
<evidence type="ECO:0000256" key="4">
    <source>
        <dbReference type="SAM" id="Coils"/>
    </source>
</evidence>
<accession>A0A7R9FR94</accession>
<evidence type="ECO:0000256" key="2">
    <source>
        <dbReference type="ARBA" id="ARBA00022475"/>
    </source>
</evidence>
<sequence length="856" mass="95455">MEDPMKSKLDPAHSMPFTVQLTRGDSPSLGFSVLGGAGSELPPVIYEILENTPASNCHQLQAGDVIEAVNDREVIKCTTKEDPQVKDQVAKYLNSTPDLDSHRNAISRKDLRGVREIIARRQVEVMANGTDSAIKPHTNGDTIATEDDGPQQPKFEAFMMTGDKILNLSKVSSGELVSRPRGSRLPVRSGRYRSPYTPPATHQDHSAKHSPLVSNGDVSPSPLRMSKSDDRVNASGVSSPDTETEEDRQSLLNQYTSYDTSSPDQQLNSSSLSQSSSVSSSPQKSPVQAHELLSEDSDVQLNADTDKNLVTVTEDHRIVLSIRGPDSQSPSASASGSSGPSSPDSRKYRYQELTDGEEDMSRSSGREDTGEYTMVPSGNRNVDTCKEEIPLAGNAPSLLESGSDSDLESLKSFSARTAPAPKAVDLPSAIRLANRLYHLDGFKKTDVFRHLCKNNDFSRTVAEEYCYHFDFSGENLDVALRKFLLQLPLEGETQERERVLSYFADRYLLCNPGSFASSDAVHTLTCGLMILNTDLHSQVESRHMSLNVFIEHLKGLNDGEDFPRDLLVALYQSVKKEPFRTPTEDEEEGGRRGGTKREEEKEDYKRTLGPNPFLDIPDPSKAHEYKRGFIMRKACMDPDGKKTPRGKRGWHMWYGVLRDLVLYVYKDQCSAVKEQPRTCVRLHHALAVRACDYTKRQHVLRLFTADQAQCLIQASDNREMESWIEGINWVAGRLSSPPLASPVSSKIKFQRPLFPSSITKLNAVEQLKSVDLRLSALQEELATHSKDSPPRGTKSFILHAYKDKCNFLQFEIQRFNTYSMLLHLRLDASLGNLQDHEPSSERYRDSYKAAIFQGSS</sequence>
<dbReference type="GO" id="GO:0005085">
    <property type="term" value="F:guanyl-nucleotide exchange factor activity"/>
    <property type="evidence" value="ECO:0007669"/>
    <property type="project" value="InterPro"/>
</dbReference>
<dbReference type="InterPro" id="IPR001849">
    <property type="entry name" value="PH_domain"/>
</dbReference>
<dbReference type="PROSITE" id="PS50190">
    <property type="entry name" value="SEC7"/>
    <property type="match status" value="1"/>
</dbReference>
<feature type="coiled-coil region" evidence="4">
    <location>
        <begin position="760"/>
        <end position="787"/>
    </location>
</feature>
<dbReference type="InterPro" id="IPR035999">
    <property type="entry name" value="Sec7_dom_sf"/>
</dbReference>
<dbReference type="Pfam" id="PF01369">
    <property type="entry name" value="Sec7"/>
    <property type="match status" value="1"/>
</dbReference>
<feature type="compositionally biased region" description="Low complexity" evidence="5">
    <location>
        <begin position="261"/>
        <end position="288"/>
    </location>
</feature>
<dbReference type="PANTHER" id="PTHR10663">
    <property type="entry name" value="GUANYL-NUCLEOTIDE EXCHANGE FACTOR"/>
    <property type="match status" value="1"/>
</dbReference>
<feature type="compositionally biased region" description="Low complexity" evidence="5">
    <location>
        <begin position="325"/>
        <end position="343"/>
    </location>
</feature>
<feature type="compositionally biased region" description="Polar residues" evidence="5">
    <location>
        <begin position="250"/>
        <end position="260"/>
    </location>
</feature>
<dbReference type="EMBL" id="CAJPEV010003804">
    <property type="protein sequence ID" value="CAG0900571.1"/>
    <property type="molecule type" value="Genomic_DNA"/>
</dbReference>
<dbReference type="PROSITE" id="PS50106">
    <property type="entry name" value="PDZ"/>
    <property type="match status" value="1"/>
</dbReference>
<feature type="region of interest" description="Disordered" evidence="5">
    <location>
        <begin position="173"/>
        <end position="300"/>
    </location>
</feature>
<feature type="region of interest" description="Disordered" evidence="5">
    <location>
        <begin position="578"/>
        <end position="620"/>
    </location>
</feature>
<dbReference type="GO" id="GO:0005543">
    <property type="term" value="F:phospholipid binding"/>
    <property type="evidence" value="ECO:0007669"/>
    <property type="project" value="InterPro"/>
</dbReference>
<dbReference type="InterPro" id="IPR023394">
    <property type="entry name" value="Sec7_C_sf"/>
</dbReference>
<dbReference type="SUPFAM" id="SSF50156">
    <property type="entry name" value="PDZ domain-like"/>
    <property type="match status" value="1"/>
</dbReference>
<name>A0A7R9FR94_9CRUS</name>
<dbReference type="SMART" id="SM00228">
    <property type="entry name" value="PDZ"/>
    <property type="match status" value="1"/>
</dbReference>
<reference evidence="9" key="1">
    <citation type="submission" date="2020-11" db="EMBL/GenBank/DDBJ databases">
        <authorList>
            <person name="Tran Van P."/>
        </authorList>
    </citation>
    <scope>NUCLEOTIDE SEQUENCE</scope>
</reference>
<dbReference type="InterPro" id="IPR041681">
    <property type="entry name" value="PH_9"/>
</dbReference>
<dbReference type="FunFam" id="1.10.1000.11:FF:000002">
    <property type="entry name" value="Cytohesin 1"/>
    <property type="match status" value="1"/>
</dbReference>
<feature type="domain" description="PH" evidence="6">
    <location>
        <begin position="623"/>
        <end position="732"/>
    </location>
</feature>
<evidence type="ECO:0000259" key="8">
    <source>
        <dbReference type="PROSITE" id="PS50190"/>
    </source>
</evidence>
<keyword evidence="4" id="KW-0175">Coiled coil</keyword>
<dbReference type="InterPro" id="IPR000904">
    <property type="entry name" value="Sec7_dom"/>
</dbReference>
<evidence type="ECO:0000259" key="7">
    <source>
        <dbReference type="PROSITE" id="PS50106"/>
    </source>
</evidence>
<dbReference type="Pfam" id="PF15410">
    <property type="entry name" value="PH_9"/>
    <property type="match status" value="1"/>
</dbReference>